<dbReference type="PROSITE" id="PS51781">
    <property type="entry name" value="SH3B"/>
    <property type="match status" value="1"/>
</dbReference>
<name>A0A418WEW1_9PROT</name>
<dbReference type="Proteomes" id="UP000284605">
    <property type="component" value="Unassembled WGS sequence"/>
</dbReference>
<comment type="caution">
    <text evidence="4">The sequence shown here is derived from an EMBL/GenBank/DDBJ whole genome shotgun (WGS) entry which is preliminary data.</text>
</comment>
<dbReference type="Pfam" id="PF06347">
    <property type="entry name" value="SH3_4"/>
    <property type="match status" value="2"/>
</dbReference>
<evidence type="ECO:0000259" key="3">
    <source>
        <dbReference type="PROSITE" id="PS51781"/>
    </source>
</evidence>
<protein>
    <recommendedName>
        <fullName evidence="3">SH3b domain-containing protein</fullName>
    </recommendedName>
</protein>
<evidence type="ECO:0000313" key="5">
    <source>
        <dbReference type="Proteomes" id="UP000284605"/>
    </source>
</evidence>
<evidence type="ECO:0000313" key="4">
    <source>
        <dbReference type="EMBL" id="RJF88520.1"/>
    </source>
</evidence>
<keyword evidence="5" id="KW-1185">Reference proteome</keyword>
<keyword evidence="2" id="KW-0732">Signal</keyword>
<dbReference type="InterPro" id="IPR010466">
    <property type="entry name" value="DUF1058"/>
</dbReference>
<dbReference type="RefSeq" id="WP_119779156.1">
    <property type="nucleotide sequence ID" value="NZ_QYUK01000011.1"/>
</dbReference>
<gene>
    <name evidence="4" type="ORF">D3874_17160</name>
</gene>
<feature type="region of interest" description="Disordered" evidence="1">
    <location>
        <begin position="32"/>
        <end position="51"/>
    </location>
</feature>
<reference evidence="4 5" key="1">
    <citation type="submission" date="2018-09" db="EMBL/GenBank/DDBJ databases">
        <authorList>
            <person name="Zhu H."/>
        </authorList>
    </citation>
    <scope>NUCLEOTIDE SEQUENCE [LARGE SCALE GENOMIC DNA]</scope>
    <source>
        <strain evidence="4 5">K1W22B-8</strain>
    </source>
</reference>
<evidence type="ECO:0000256" key="2">
    <source>
        <dbReference type="SAM" id="SignalP"/>
    </source>
</evidence>
<dbReference type="InterPro" id="IPR003646">
    <property type="entry name" value="SH3-like_bac-type"/>
</dbReference>
<feature type="chain" id="PRO_5019558122" description="SH3b domain-containing protein" evidence="2">
    <location>
        <begin position="23"/>
        <end position="181"/>
    </location>
</feature>
<dbReference type="OrthoDB" id="9810773at2"/>
<dbReference type="SMART" id="SM00287">
    <property type="entry name" value="SH3b"/>
    <property type="match status" value="1"/>
</dbReference>
<organism evidence="4 5">
    <name type="scientific">Oleomonas cavernae</name>
    <dbReference type="NCBI Taxonomy" id="2320859"/>
    <lineage>
        <taxon>Bacteria</taxon>
        <taxon>Pseudomonadati</taxon>
        <taxon>Pseudomonadota</taxon>
        <taxon>Alphaproteobacteria</taxon>
        <taxon>Acetobacterales</taxon>
        <taxon>Acetobacteraceae</taxon>
        <taxon>Oleomonas</taxon>
    </lineage>
</organism>
<evidence type="ECO:0000256" key="1">
    <source>
        <dbReference type="SAM" id="MobiDB-lite"/>
    </source>
</evidence>
<dbReference type="EMBL" id="QYUK01000011">
    <property type="protein sequence ID" value="RJF88520.1"/>
    <property type="molecule type" value="Genomic_DNA"/>
</dbReference>
<sequence>MTRLRPLAVVCALLLLPASGLAPALAQSADAPAAEAPQAGNEDESGPKTPRFVSLGSSEINVRTGPGSQYPIAWKYVRAGLPVEIVAEFEYWRKIRDQDGSVGWVHKSLLSGKRFVVVVGAARVVFDEAAETSRPIVRLEAGVVARLNRCRGDWCRVDIEGYRGWLKRAWLWGIYPDETVN</sequence>
<accession>A0A418WEW1</accession>
<proteinExistence type="predicted"/>
<dbReference type="AlphaFoldDB" id="A0A418WEW1"/>
<feature type="domain" description="SH3b" evidence="3">
    <location>
        <begin position="48"/>
        <end position="114"/>
    </location>
</feature>
<dbReference type="Gene3D" id="2.30.30.40">
    <property type="entry name" value="SH3 Domains"/>
    <property type="match status" value="1"/>
</dbReference>
<feature type="signal peptide" evidence="2">
    <location>
        <begin position="1"/>
        <end position="22"/>
    </location>
</feature>